<keyword evidence="3" id="KW-1185">Reference proteome</keyword>
<dbReference type="PANTHER" id="PTHR33112:SF10">
    <property type="entry name" value="TOL"/>
    <property type="match status" value="1"/>
</dbReference>
<dbReference type="PANTHER" id="PTHR33112">
    <property type="entry name" value="DOMAIN PROTEIN, PUTATIVE-RELATED"/>
    <property type="match status" value="1"/>
</dbReference>
<sequence length="726" mass="82419">MAFCQQCQSLSTRPVARKREVVFRHDYESLRKAVDSDCYMCTRVWDSLSKVQQALVQSPSFSGLECMISFTPVSEEGEDDEPIAISFTFWAGYELWDCEEPNLVGGWSPFLYGQFVILNTRKYPVENSIRLSNSTKSETSWATVSKWVDECHSDHCACHEPEHKKWVPTRLIDIKDYDSGYVRVVDTSTVPTLPEEPYLAFSHCWGRTPFPVLEDHNRDEFKRGVLVSSLATNFRDAIFATSRLGFRYIWIDSLCIIQGSAKDWQQEAPSMNKVYRNAFLTLSAMASSDAFGGLFRERDSYYHSPCPFSIMVEGEGQINGLMMKSDLWETEITQAPLNQRAWVVQERILAPRTLYFCKNQLFWECRQLHACETLPGGLPSGLLSGINVEPNQLETAPIKSFERSIRLLQEAASRNRESELEQPDGLPQYRSVYDIWNDILLAYVRCSLTKDEDKLVALSGVAKDFARAVGDEYLAGLWRRNFVNELLWLVGGGAVGGSSTFRAAVYISCSVVELGCMFISFPLPPPPFYSKLLYALLAMQVAYARIWQSIDNPDIRPQPCQLDLHGDYIEILDINIQSRGSDSTGSVAHACLHLRGLLIKPRRRPVAQIPSRHSFGAFHPDLPNEEVAEEVLFYLPVREMPQGEYPDDILGLVLALITDGADEFLSCCSQCSEKMLLKRIGTFSSARGDPLRYLTMDKPEDWDDWGKESDHLWFPEDTPVLEFAII</sequence>
<evidence type="ECO:0000259" key="1">
    <source>
        <dbReference type="Pfam" id="PF06985"/>
    </source>
</evidence>
<gene>
    <name evidence="2" type="ORF">N0V93_004152</name>
</gene>
<accession>A0A9W8YS29</accession>
<organism evidence="2 3">
    <name type="scientific">Gnomoniopsis smithogilvyi</name>
    <dbReference type="NCBI Taxonomy" id="1191159"/>
    <lineage>
        <taxon>Eukaryota</taxon>
        <taxon>Fungi</taxon>
        <taxon>Dikarya</taxon>
        <taxon>Ascomycota</taxon>
        <taxon>Pezizomycotina</taxon>
        <taxon>Sordariomycetes</taxon>
        <taxon>Sordariomycetidae</taxon>
        <taxon>Diaporthales</taxon>
        <taxon>Gnomoniaceae</taxon>
        <taxon>Gnomoniopsis</taxon>
    </lineage>
</organism>
<proteinExistence type="predicted"/>
<dbReference type="EMBL" id="JAPEVB010000003">
    <property type="protein sequence ID" value="KAJ4390556.1"/>
    <property type="molecule type" value="Genomic_DNA"/>
</dbReference>
<dbReference type="AlphaFoldDB" id="A0A9W8YS29"/>
<dbReference type="InterPro" id="IPR010730">
    <property type="entry name" value="HET"/>
</dbReference>
<comment type="caution">
    <text evidence="2">The sequence shown here is derived from an EMBL/GenBank/DDBJ whole genome shotgun (WGS) entry which is preliminary data.</text>
</comment>
<dbReference type="Proteomes" id="UP001140453">
    <property type="component" value="Unassembled WGS sequence"/>
</dbReference>
<name>A0A9W8YS29_9PEZI</name>
<evidence type="ECO:0000313" key="2">
    <source>
        <dbReference type="EMBL" id="KAJ4390556.1"/>
    </source>
</evidence>
<reference evidence="2" key="1">
    <citation type="submission" date="2022-10" db="EMBL/GenBank/DDBJ databases">
        <title>Tapping the CABI collections for fungal endophytes: first genome assemblies for Collariella, Neodidymelliopsis, Ascochyta clinopodiicola, Didymella pomorum, Didymosphaeria variabile, Neocosmospora piperis and Neocucurbitaria cava.</title>
        <authorList>
            <person name="Hill R."/>
        </authorList>
    </citation>
    <scope>NUCLEOTIDE SEQUENCE</scope>
    <source>
        <strain evidence="2">IMI 355082</strain>
    </source>
</reference>
<feature type="domain" description="Heterokaryon incompatibility" evidence="1">
    <location>
        <begin position="198"/>
        <end position="346"/>
    </location>
</feature>
<evidence type="ECO:0000313" key="3">
    <source>
        <dbReference type="Proteomes" id="UP001140453"/>
    </source>
</evidence>
<protein>
    <recommendedName>
        <fullName evidence="1">Heterokaryon incompatibility domain-containing protein</fullName>
    </recommendedName>
</protein>
<dbReference type="Pfam" id="PF06985">
    <property type="entry name" value="HET"/>
    <property type="match status" value="1"/>
</dbReference>
<dbReference type="OrthoDB" id="4583699at2759"/>